<evidence type="ECO:0000313" key="4">
    <source>
        <dbReference type="EMBL" id="KAF3607450.1"/>
    </source>
</evidence>
<feature type="transmembrane region" description="Helical" evidence="2">
    <location>
        <begin position="42"/>
        <end position="66"/>
    </location>
</feature>
<proteinExistence type="predicted"/>
<evidence type="ECO:0000256" key="1">
    <source>
        <dbReference type="SAM" id="MobiDB-lite"/>
    </source>
</evidence>
<evidence type="ECO:0000313" key="3">
    <source>
        <dbReference type="EMBL" id="KAF2545730.1"/>
    </source>
</evidence>
<accession>A0A8S9GKT1</accession>
<evidence type="ECO:0000313" key="5">
    <source>
        <dbReference type="Proteomes" id="UP000266723"/>
    </source>
</evidence>
<keyword evidence="2" id="KW-0812">Transmembrane</keyword>
<organism evidence="3">
    <name type="scientific">Brassica cretica</name>
    <name type="common">Mustard</name>
    <dbReference type="NCBI Taxonomy" id="69181"/>
    <lineage>
        <taxon>Eukaryota</taxon>
        <taxon>Viridiplantae</taxon>
        <taxon>Streptophyta</taxon>
        <taxon>Embryophyta</taxon>
        <taxon>Tracheophyta</taxon>
        <taxon>Spermatophyta</taxon>
        <taxon>Magnoliopsida</taxon>
        <taxon>eudicotyledons</taxon>
        <taxon>Gunneridae</taxon>
        <taxon>Pentapetalae</taxon>
        <taxon>rosids</taxon>
        <taxon>malvids</taxon>
        <taxon>Brassicales</taxon>
        <taxon>Brassicaceae</taxon>
        <taxon>Brassiceae</taxon>
        <taxon>Brassica</taxon>
    </lineage>
</organism>
<keyword evidence="2" id="KW-1133">Transmembrane helix</keyword>
<dbReference type="AlphaFoldDB" id="A0A8S9GKT1"/>
<feature type="compositionally biased region" description="Basic residues" evidence="1">
    <location>
        <begin position="1"/>
        <end position="11"/>
    </location>
</feature>
<sequence length="70" mass="7560">MMMTTKLRKLSRLSSPPHQAHANREVHSDKALPQFVSRSGRLLLVVVVMLGAGVVAVGIVVASVAIRRES</sequence>
<dbReference type="EMBL" id="QGKV02000297">
    <property type="protein sequence ID" value="KAF3607450.1"/>
    <property type="molecule type" value="Genomic_DNA"/>
</dbReference>
<keyword evidence="2" id="KW-0472">Membrane</keyword>
<reference evidence="4" key="2">
    <citation type="submission" date="2019-12" db="EMBL/GenBank/DDBJ databases">
        <authorList>
            <person name="Studholme D.J."/>
            <person name="Sarris P."/>
        </authorList>
    </citation>
    <scope>NUCLEOTIDE SEQUENCE</scope>
    <source>
        <strain evidence="4">PFS-1207/04</strain>
        <tissue evidence="4">Leaf</tissue>
    </source>
</reference>
<evidence type="ECO:0000256" key="2">
    <source>
        <dbReference type="SAM" id="Phobius"/>
    </source>
</evidence>
<comment type="caution">
    <text evidence="3">The sequence shown here is derived from an EMBL/GenBank/DDBJ whole genome shotgun (WGS) entry which is preliminary data.</text>
</comment>
<gene>
    <name evidence="4" type="ORF">DY000_02051143</name>
    <name evidence="3" type="ORF">F2Q70_00023764</name>
</gene>
<reference evidence="3" key="1">
    <citation type="submission" date="2019-12" db="EMBL/GenBank/DDBJ databases">
        <title>Genome sequencing and annotation of Brassica cretica.</title>
        <authorList>
            <person name="Studholme D.J."/>
            <person name="Sarris P.F."/>
        </authorList>
    </citation>
    <scope>NUCLEOTIDE SEQUENCE</scope>
    <source>
        <strain evidence="3">PFS-102/07</strain>
        <tissue evidence="3">Leaf</tissue>
    </source>
</reference>
<protein>
    <submittedName>
        <fullName evidence="3">Uncharacterized protein</fullName>
    </submittedName>
</protein>
<name>A0A8S9GKT1_BRACR</name>
<dbReference type="Proteomes" id="UP000266723">
    <property type="component" value="Unassembled WGS sequence"/>
</dbReference>
<reference evidence="4 5" key="3">
    <citation type="journal article" date="2020" name="BMC Genomics">
        <title>Intraspecific diversification of the crop wild relative Brassica cretica Lam. using demographic model selection.</title>
        <authorList>
            <person name="Kioukis A."/>
            <person name="Michalopoulou V.A."/>
            <person name="Briers L."/>
            <person name="Pirintsos S."/>
            <person name="Studholme D.J."/>
            <person name="Pavlidis P."/>
            <person name="Sarris P.F."/>
        </authorList>
    </citation>
    <scope>NUCLEOTIDE SEQUENCE [LARGE SCALE GENOMIC DNA]</scope>
    <source>
        <strain evidence="5">cv. PFS-1207/04</strain>
        <tissue evidence="4">Leaf</tissue>
    </source>
</reference>
<keyword evidence="5" id="KW-1185">Reference proteome</keyword>
<feature type="region of interest" description="Disordered" evidence="1">
    <location>
        <begin position="1"/>
        <end position="26"/>
    </location>
</feature>
<dbReference type="EMBL" id="QGKY02001925">
    <property type="protein sequence ID" value="KAF2545730.1"/>
    <property type="molecule type" value="Genomic_DNA"/>
</dbReference>